<evidence type="ECO:0000313" key="5">
    <source>
        <dbReference type="EMBL" id="RZU52137.1"/>
    </source>
</evidence>
<keyword evidence="2" id="KW-0012">Acyltransferase</keyword>
<evidence type="ECO:0000256" key="3">
    <source>
        <dbReference type="SAM" id="MobiDB-lite"/>
    </source>
</evidence>
<organism evidence="5 6">
    <name type="scientific">Krasilnikovia cinnamomea</name>
    <dbReference type="NCBI Taxonomy" id="349313"/>
    <lineage>
        <taxon>Bacteria</taxon>
        <taxon>Bacillati</taxon>
        <taxon>Actinomycetota</taxon>
        <taxon>Actinomycetes</taxon>
        <taxon>Micromonosporales</taxon>
        <taxon>Micromonosporaceae</taxon>
        <taxon>Krasilnikovia</taxon>
    </lineage>
</organism>
<dbReference type="AlphaFoldDB" id="A0A4Q7ZMC4"/>
<evidence type="ECO:0000256" key="2">
    <source>
        <dbReference type="ARBA" id="ARBA00023315"/>
    </source>
</evidence>
<protein>
    <submittedName>
        <fullName evidence="5">Ribosomal protein S18 acetylase RimI-like enzyme</fullName>
    </submittedName>
</protein>
<feature type="region of interest" description="Disordered" evidence="3">
    <location>
        <begin position="141"/>
        <end position="165"/>
    </location>
</feature>
<dbReference type="RefSeq" id="WP_130510792.1">
    <property type="nucleotide sequence ID" value="NZ_SHKY01000001.1"/>
</dbReference>
<dbReference type="SUPFAM" id="SSF55729">
    <property type="entry name" value="Acyl-CoA N-acyltransferases (Nat)"/>
    <property type="match status" value="1"/>
</dbReference>
<feature type="domain" description="N-acetyltransferase" evidence="4">
    <location>
        <begin position="3"/>
        <end position="164"/>
    </location>
</feature>
<dbReference type="GO" id="GO:0005840">
    <property type="term" value="C:ribosome"/>
    <property type="evidence" value="ECO:0007669"/>
    <property type="project" value="UniProtKB-KW"/>
</dbReference>
<dbReference type="InterPro" id="IPR050832">
    <property type="entry name" value="Bact_Acetyltransf"/>
</dbReference>
<dbReference type="EMBL" id="SHKY01000001">
    <property type="protein sequence ID" value="RZU52137.1"/>
    <property type="molecule type" value="Genomic_DNA"/>
</dbReference>
<keyword evidence="1" id="KW-0808">Transferase</keyword>
<reference evidence="5 6" key="1">
    <citation type="submission" date="2019-02" db="EMBL/GenBank/DDBJ databases">
        <title>Sequencing the genomes of 1000 actinobacteria strains.</title>
        <authorList>
            <person name="Klenk H.-P."/>
        </authorList>
    </citation>
    <scope>NUCLEOTIDE SEQUENCE [LARGE SCALE GENOMIC DNA]</scope>
    <source>
        <strain evidence="5 6">DSM 45162</strain>
    </source>
</reference>
<dbReference type="InterPro" id="IPR000182">
    <property type="entry name" value="GNAT_dom"/>
</dbReference>
<evidence type="ECO:0000256" key="1">
    <source>
        <dbReference type="ARBA" id="ARBA00022679"/>
    </source>
</evidence>
<keyword evidence="5" id="KW-0689">Ribosomal protein</keyword>
<accession>A0A4Q7ZMC4</accession>
<dbReference type="CDD" id="cd04301">
    <property type="entry name" value="NAT_SF"/>
    <property type="match status" value="1"/>
</dbReference>
<proteinExistence type="predicted"/>
<keyword evidence="5" id="KW-0687">Ribonucleoprotein</keyword>
<dbReference type="Gene3D" id="3.40.630.30">
    <property type="match status" value="1"/>
</dbReference>
<evidence type="ECO:0000313" key="6">
    <source>
        <dbReference type="Proteomes" id="UP000292564"/>
    </source>
</evidence>
<dbReference type="Pfam" id="PF00583">
    <property type="entry name" value="Acetyltransf_1"/>
    <property type="match status" value="1"/>
</dbReference>
<dbReference type="GO" id="GO:0016747">
    <property type="term" value="F:acyltransferase activity, transferring groups other than amino-acyl groups"/>
    <property type="evidence" value="ECO:0007669"/>
    <property type="project" value="InterPro"/>
</dbReference>
<sequence length="165" mass="18401">MTVLLRPAVEADPPAVGALHFRSRRSAYAGLFSPEALNHGSPTALGEWWAERWRWERETHRLTVADADGELVGFTYLGPTPDPGVTELYAIHVAPERVGRGVGRLLMLDALPHLGARAVLWVLDGNTRARRFYERGGWVPDGATRDQPMGSETARQLRYSRTRTD</sequence>
<name>A0A4Q7ZMC4_9ACTN</name>
<dbReference type="InterPro" id="IPR016181">
    <property type="entry name" value="Acyl_CoA_acyltransferase"/>
</dbReference>
<gene>
    <name evidence="5" type="ORF">EV385_3979</name>
</gene>
<dbReference type="PANTHER" id="PTHR43877:SF1">
    <property type="entry name" value="ACETYLTRANSFERASE"/>
    <property type="match status" value="1"/>
</dbReference>
<comment type="caution">
    <text evidence="5">The sequence shown here is derived from an EMBL/GenBank/DDBJ whole genome shotgun (WGS) entry which is preliminary data.</text>
</comment>
<dbReference type="Proteomes" id="UP000292564">
    <property type="component" value="Unassembled WGS sequence"/>
</dbReference>
<keyword evidence="6" id="KW-1185">Reference proteome</keyword>
<evidence type="ECO:0000259" key="4">
    <source>
        <dbReference type="PROSITE" id="PS51186"/>
    </source>
</evidence>
<dbReference type="PANTHER" id="PTHR43877">
    <property type="entry name" value="AMINOALKYLPHOSPHONATE N-ACETYLTRANSFERASE-RELATED-RELATED"/>
    <property type="match status" value="1"/>
</dbReference>
<dbReference type="OrthoDB" id="5243635at2"/>
<dbReference type="PROSITE" id="PS51186">
    <property type="entry name" value="GNAT"/>
    <property type="match status" value="1"/>
</dbReference>